<name>A0A0D0EA96_9AGAM</name>
<evidence type="ECO:0000313" key="3">
    <source>
        <dbReference type="Proteomes" id="UP000054538"/>
    </source>
</evidence>
<reference evidence="2 3" key="1">
    <citation type="submission" date="2014-04" db="EMBL/GenBank/DDBJ databases">
        <authorList>
            <consortium name="DOE Joint Genome Institute"/>
            <person name="Kuo A."/>
            <person name="Kohler A."/>
            <person name="Jargeat P."/>
            <person name="Nagy L.G."/>
            <person name="Floudas D."/>
            <person name="Copeland A."/>
            <person name="Barry K.W."/>
            <person name="Cichocki N."/>
            <person name="Veneault-Fourrey C."/>
            <person name="LaButti K."/>
            <person name="Lindquist E.A."/>
            <person name="Lipzen A."/>
            <person name="Lundell T."/>
            <person name="Morin E."/>
            <person name="Murat C."/>
            <person name="Sun H."/>
            <person name="Tunlid A."/>
            <person name="Henrissat B."/>
            <person name="Grigoriev I.V."/>
            <person name="Hibbett D.S."/>
            <person name="Martin F."/>
            <person name="Nordberg H.P."/>
            <person name="Cantor M.N."/>
            <person name="Hua S.X."/>
        </authorList>
    </citation>
    <scope>NUCLEOTIDE SEQUENCE [LARGE SCALE GENOMIC DNA]</scope>
    <source>
        <strain evidence="2 3">Ve08.2h10</strain>
    </source>
</reference>
<dbReference type="InParanoid" id="A0A0D0EA96"/>
<reference evidence="3" key="2">
    <citation type="submission" date="2015-01" db="EMBL/GenBank/DDBJ databases">
        <title>Evolutionary Origins and Diversification of the Mycorrhizal Mutualists.</title>
        <authorList>
            <consortium name="DOE Joint Genome Institute"/>
            <consortium name="Mycorrhizal Genomics Consortium"/>
            <person name="Kohler A."/>
            <person name="Kuo A."/>
            <person name="Nagy L.G."/>
            <person name="Floudas D."/>
            <person name="Copeland A."/>
            <person name="Barry K.W."/>
            <person name="Cichocki N."/>
            <person name="Veneault-Fourrey C."/>
            <person name="LaButti K."/>
            <person name="Lindquist E.A."/>
            <person name="Lipzen A."/>
            <person name="Lundell T."/>
            <person name="Morin E."/>
            <person name="Murat C."/>
            <person name="Riley R."/>
            <person name="Ohm R."/>
            <person name="Sun H."/>
            <person name="Tunlid A."/>
            <person name="Henrissat B."/>
            <person name="Grigoriev I.V."/>
            <person name="Hibbett D.S."/>
            <person name="Martin F."/>
        </authorList>
    </citation>
    <scope>NUCLEOTIDE SEQUENCE [LARGE SCALE GENOMIC DNA]</scope>
    <source>
        <strain evidence="3">Ve08.2h10</strain>
    </source>
</reference>
<dbReference type="Proteomes" id="UP000054538">
    <property type="component" value="Unassembled WGS sequence"/>
</dbReference>
<keyword evidence="3" id="KW-1185">Reference proteome</keyword>
<gene>
    <name evidence="2" type="ORF">PAXRUDRAFT_822011</name>
</gene>
<feature type="compositionally biased region" description="Polar residues" evidence="1">
    <location>
        <begin position="1"/>
        <end position="12"/>
    </location>
</feature>
<evidence type="ECO:0000313" key="2">
    <source>
        <dbReference type="EMBL" id="KIL00135.1"/>
    </source>
</evidence>
<feature type="region of interest" description="Disordered" evidence="1">
    <location>
        <begin position="1"/>
        <end position="22"/>
    </location>
</feature>
<proteinExistence type="predicted"/>
<evidence type="ECO:0000256" key="1">
    <source>
        <dbReference type="SAM" id="MobiDB-lite"/>
    </source>
</evidence>
<sequence>MWYDTGCQQPATTPRVYHPSRQVTATQAQALNDTSLHSLLSAPPPAPPHSVPLPAPVCLDHRYEYYAIEWLL</sequence>
<dbReference type="AlphaFoldDB" id="A0A0D0EA96"/>
<organism evidence="2 3">
    <name type="scientific">Paxillus rubicundulus Ve08.2h10</name>
    <dbReference type="NCBI Taxonomy" id="930991"/>
    <lineage>
        <taxon>Eukaryota</taxon>
        <taxon>Fungi</taxon>
        <taxon>Dikarya</taxon>
        <taxon>Basidiomycota</taxon>
        <taxon>Agaricomycotina</taxon>
        <taxon>Agaricomycetes</taxon>
        <taxon>Agaricomycetidae</taxon>
        <taxon>Boletales</taxon>
        <taxon>Paxilineae</taxon>
        <taxon>Paxillaceae</taxon>
        <taxon>Paxillus</taxon>
    </lineage>
</organism>
<accession>A0A0D0EA96</accession>
<dbReference type="EMBL" id="KN824841">
    <property type="protein sequence ID" value="KIL00135.1"/>
    <property type="molecule type" value="Genomic_DNA"/>
</dbReference>
<protein>
    <submittedName>
        <fullName evidence="2">Uncharacterized protein</fullName>
    </submittedName>
</protein>
<dbReference type="HOGENOM" id="CLU_2722910_0_0_1"/>